<evidence type="ECO:0000313" key="9">
    <source>
        <dbReference type="EMBL" id="SCB78952.1"/>
    </source>
</evidence>
<evidence type="ECO:0000256" key="6">
    <source>
        <dbReference type="ARBA" id="ARBA00023136"/>
    </source>
</evidence>
<keyword evidence="5 7" id="KW-1133">Transmembrane helix</keyword>
<dbReference type="AlphaFoldDB" id="A0A0V8HLV7"/>
<name>A0A0V8HLV7_9BACI</name>
<dbReference type="EMBL" id="FMAU01000001">
    <property type="protein sequence ID" value="SCB78952.1"/>
    <property type="molecule type" value="Genomic_DNA"/>
</dbReference>
<dbReference type="OrthoDB" id="9946165at2"/>
<evidence type="ECO:0000256" key="3">
    <source>
        <dbReference type="ARBA" id="ARBA00022692"/>
    </source>
</evidence>
<dbReference type="GO" id="GO:0016491">
    <property type="term" value="F:oxidoreductase activity"/>
    <property type="evidence" value="ECO:0007669"/>
    <property type="project" value="InterPro"/>
</dbReference>
<evidence type="ECO:0000259" key="8">
    <source>
        <dbReference type="PROSITE" id="PS51003"/>
    </source>
</evidence>
<evidence type="ECO:0000256" key="7">
    <source>
        <dbReference type="SAM" id="Phobius"/>
    </source>
</evidence>
<gene>
    <name evidence="9" type="ORF">GA0061094_0509</name>
</gene>
<comment type="subcellular location">
    <subcellularLocation>
        <location evidence="1">Membrane</location>
        <topology evidence="1">Multi-pass membrane protein</topology>
    </subcellularLocation>
</comment>
<dbReference type="InterPro" id="IPR005798">
    <property type="entry name" value="Cyt_b/b6_C"/>
</dbReference>
<dbReference type="GO" id="GO:0009055">
    <property type="term" value="F:electron transfer activity"/>
    <property type="evidence" value="ECO:0007669"/>
    <property type="project" value="InterPro"/>
</dbReference>
<dbReference type="Proteomes" id="UP000181997">
    <property type="component" value="Unassembled WGS sequence"/>
</dbReference>
<evidence type="ECO:0000256" key="5">
    <source>
        <dbReference type="ARBA" id="ARBA00022989"/>
    </source>
</evidence>
<evidence type="ECO:0000256" key="2">
    <source>
        <dbReference type="ARBA" id="ARBA00022448"/>
    </source>
</evidence>
<feature type="domain" description="Cytochrome b/b6 C-terminal region profile" evidence="8">
    <location>
        <begin position="1"/>
        <end position="84"/>
    </location>
</feature>
<feature type="transmembrane region" description="Helical" evidence="7">
    <location>
        <begin position="67"/>
        <end position="83"/>
    </location>
</feature>
<organism evidence="9 10">
    <name type="scientific">[Bacillus] enclensis</name>
    <dbReference type="NCBI Taxonomy" id="1402860"/>
    <lineage>
        <taxon>Bacteria</taxon>
        <taxon>Bacillati</taxon>
        <taxon>Bacillota</taxon>
        <taxon>Bacilli</taxon>
        <taxon>Bacillales</taxon>
        <taxon>Bacillaceae</taxon>
        <taxon>Rossellomorea</taxon>
    </lineage>
</organism>
<evidence type="ECO:0000313" key="10">
    <source>
        <dbReference type="Proteomes" id="UP000181997"/>
    </source>
</evidence>
<feature type="transmembrane region" description="Helical" evidence="7">
    <location>
        <begin position="38"/>
        <end position="55"/>
    </location>
</feature>
<proteinExistence type="predicted"/>
<evidence type="ECO:0000256" key="4">
    <source>
        <dbReference type="ARBA" id="ARBA00022982"/>
    </source>
</evidence>
<protein>
    <recommendedName>
        <fullName evidence="8">Cytochrome b/b6 C-terminal region profile domain-containing protein</fullName>
    </recommendedName>
</protein>
<accession>A0A0V8HLV7</accession>
<reference evidence="10" key="1">
    <citation type="submission" date="2016-08" db="EMBL/GenBank/DDBJ databases">
        <authorList>
            <person name="Varghese N."/>
            <person name="Submissions Spin"/>
        </authorList>
    </citation>
    <scope>NUCLEOTIDE SEQUENCE [LARGE SCALE GENOMIC DNA]</scope>
    <source>
        <strain evidence="10">SGD-1123</strain>
    </source>
</reference>
<feature type="transmembrane region" description="Helical" evidence="7">
    <location>
        <begin position="12"/>
        <end position="32"/>
    </location>
</feature>
<keyword evidence="4" id="KW-0249">Electron transport</keyword>
<sequence>MQNSTRFKPEYITFSLIVIIGTVLVLTLFTGLASIQGSLTFILIIVFLSFLTADLKKGFSKYKSPNTAYKYVVLIFLFSFLTLM</sequence>
<dbReference type="RefSeq" id="WP_058297394.1">
    <property type="nucleotide sequence ID" value="NZ_FMAU01000001.1"/>
</dbReference>
<evidence type="ECO:0000256" key="1">
    <source>
        <dbReference type="ARBA" id="ARBA00004141"/>
    </source>
</evidence>
<dbReference type="PROSITE" id="PS51003">
    <property type="entry name" value="CYTB_CTER"/>
    <property type="match status" value="1"/>
</dbReference>
<keyword evidence="6 7" id="KW-0472">Membrane</keyword>
<keyword evidence="2" id="KW-0813">Transport</keyword>
<keyword evidence="3 7" id="KW-0812">Transmembrane</keyword>
<keyword evidence="10" id="KW-1185">Reference proteome</keyword>
<dbReference type="GO" id="GO:0016020">
    <property type="term" value="C:membrane"/>
    <property type="evidence" value="ECO:0007669"/>
    <property type="project" value="UniProtKB-SubCell"/>
</dbReference>